<feature type="compositionally biased region" description="Pro residues" evidence="1">
    <location>
        <begin position="201"/>
        <end position="211"/>
    </location>
</feature>
<feature type="compositionally biased region" description="Low complexity" evidence="1">
    <location>
        <begin position="108"/>
        <end position="120"/>
    </location>
</feature>
<feature type="compositionally biased region" description="Basic and acidic residues" evidence="1">
    <location>
        <begin position="54"/>
        <end position="63"/>
    </location>
</feature>
<feature type="compositionally biased region" description="Low complexity" evidence="1">
    <location>
        <begin position="166"/>
        <end position="200"/>
    </location>
</feature>
<protein>
    <submittedName>
        <fullName evidence="2">Uncharacterized protein</fullName>
    </submittedName>
</protein>
<evidence type="ECO:0000313" key="3">
    <source>
        <dbReference type="Proteomes" id="UP001174909"/>
    </source>
</evidence>
<sequence>MLHHSCLSPPGPSSAISVEKPAATTTVSPASNIKITSSLTSLLDEIFPQLSKSLQERKRKQDTVPESAAKQPKLETPQIQTVGSDGSPLPPRPPPPGSVRPNGPRPPNGGFTPRPPLRMLGPGGTGRPPGMMMRPPRPPPDGGGRPPGLMMMRPRGPPFDSQFRARGPPRLDGGFRPLGPLRPGERFMGPRGPFGPRNPNSGPPPRQPFPPHSSFQPRMPPLSNQNFPRPPFRQGGLPYPPRPMGGNPGMEPNHFLEKPPQSHDGLQSIPPPGTGIWP</sequence>
<feature type="region of interest" description="Disordered" evidence="1">
    <location>
        <begin position="53"/>
        <end position="278"/>
    </location>
</feature>
<name>A0AA35U0T4_GEOBA</name>
<evidence type="ECO:0000313" key="2">
    <source>
        <dbReference type="EMBL" id="CAI8057319.1"/>
    </source>
</evidence>
<reference evidence="2" key="1">
    <citation type="submission" date="2023-03" db="EMBL/GenBank/DDBJ databases">
        <authorList>
            <person name="Steffen K."/>
            <person name="Cardenas P."/>
        </authorList>
    </citation>
    <scope>NUCLEOTIDE SEQUENCE</scope>
</reference>
<comment type="caution">
    <text evidence="2">The sequence shown here is derived from an EMBL/GenBank/DDBJ whole genome shotgun (WGS) entry which is preliminary data.</text>
</comment>
<evidence type="ECO:0000256" key="1">
    <source>
        <dbReference type="SAM" id="MobiDB-lite"/>
    </source>
</evidence>
<accession>A0AA35U0T4</accession>
<feature type="region of interest" description="Disordered" evidence="1">
    <location>
        <begin position="1"/>
        <end position="27"/>
    </location>
</feature>
<dbReference type="AlphaFoldDB" id="A0AA35U0T4"/>
<dbReference type="EMBL" id="CASHTH010004437">
    <property type="protein sequence ID" value="CAI8057319.1"/>
    <property type="molecule type" value="Genomic_DNA"/>
</dbReference>
<feature type="compositionally biased region" description="Pro residues" evidence="1">
    <location>
        <begin position="88"/>
        <end position="107"/>
    </location>
</feature>
<proteinExistence type="predicted"/>
<organism evidence="2 3">
    <name type="scientific">Geodia barretti</name>
    <name type="common">Barrett's horny sponge</name>
    <dbReference type="NCBI Taxonomy" id="519541"/>
    <lineage>
        <taxon>Eukaryota</taxon>
        <taxon>Metazoa</taxon>
        <taxon>Porifera</taxon>
        <taxon>Demospongiae</taxon>
        <taxon>Heteroscleromorpha</taxon>
        <taxon>Tetractinellida</taxon>
        <taxon>Astrophorina</taxon>
        <taxon>Geodiidae</taxon>
        <taxon>Geodia</taxon>
    </lineage>
</organism>
<keyword evidence="3" id="KW-1185">Reference proteome</keyword>
<dbReference type="Proteomes" id="UP001174909">
    <property type="component" value="Unassembled WGS sequence"/>
</dbReference>
<feature type="compositionally biased region" description="Pro residues" evidence="1">
    <location>
        <begin position="269"/>
        <end position="278"/>
    </location>
</feature>
<gene>
    <name evidence="2" type="ORF">GBAR_LOCUS31242</name>
</gene>